<evidence type="ECO:0000313" key="7">
    <source>
        <dbReference type="Proteomes" id="UP000220214"/>
    </source>
</evidence>
<dbReference type="EMBL" id="LT160027">
    <property type="protein sequence ID" value="CXI22371.1"/>
    <property type="molecule type" value="Genomic_DNA"/>
</dbReference>
<accession>A0A0Y9VIU2</accession>
<evidence type="ECO:0000313" key="1">
    <source>
        <dbReference type="EMBL" id="CXI22371.1"/>
    </source>
</evidence>
<dbReference type="Proteomes" id="UP000219860">
    <property type="component" value="Unassembled WGS sequence"/>
</dbReference>
<name>A0A0Y9VIU2_PLABE</name>
<dbReference type="EMBL" id="FLVA01000202">
    <property type="protein sequence ID" value="SBW38289.1"/>
    <property type="molecule type" value="Genomic_DNA"/>
</dbReference>
<dbReference type="AlphaFoldDB" id="A0A0Y9VIU2"/>
<dbReference type="Proteomes" id="UP000516480">
    <property type="component" value="Unassembled WGS sequence"/>
</dbReference>
<reference evidence="1 5" key="1">
    <citation type="submission" date="2016-02" db="EMBL/GenBank/DDBJ databases">
        <authorList>
            <consortium name="Pathogen Informatics"/>
        </authorList>
    </citation>
    <scope>NUCLEOTIDE SEQUENCE [LARGE SCALE GENOMIC DNA]</scope>
    <source>
        <strain evidence="1 5">K173</strain>
        <strain evidence="4">NK65 ny</strain>
        <strain evidence="2 7">NK65e</strain>
        <strain evidence="3 6">SP11 Antwerpcl1</strain>
    </source>
</reference>
<evidence type="ECO:0008006" key="8">
    <source>
        <dbReference type="Google" id="ProtNLM"/>
    </source>
</evidence>
<evidence type="ECO:0000313" key="5">
    <source>
        <dbReference type="Proteomes" id="UP000069549"/>
    </source>
</evidence>
<evidence type="ECO:0000313" key="3">
    <source>
        <dbReference type="EMBL" id="SCL85251.1"/>
    </source>
</evidence>
<evidence type="ECO:0000313" key="2">
    <source>
        <dbReference type="EMBL" id="SBW38289.1"/>
    </source>
</evidence>
<protein>
    <recommendedName>
        <fullName evidence="8">Plasmodium RESA N-terminal domain-containing protein</fullName>
    </recommendedName>
</protein>
<organism evidence="1 5">
    <name type="scientific">Plasmodium berghei</name>
    <dbReference type="NCBI Taxonomy" id="5821"/>
    <lineage>
        <taxon>Eukaryota</taxon>
        <taxon>Sar</taxon>
        <taxon>Alveolata</taxon>
        <taxon>Apicomplexa</taxon>
        <taxon>Aconoidasida</taxon>
        <taxon>Haemosporida</taxon>
        <taxon>Plasmodiidae</taxon>
        <taxon>Plasmodium</taxon>
        <taxon>Plasmodium (Vinckeia)</taxon>
    </lineage>
</organism>
<gene>
    <name evidence="1" type="ORF">PBK173_000120000</name>
    <name evidence="2" type="ORF">PBNK65E_000512500</name>
    <name evidence="4" type="ORF">PBNK65NY_000508000</name>
    <name evidence="3" type="ORF">PBSP11A_000509700</name>
</gene>
<evidence type="ECO:0000313" key="4">
    <source>
        <dbReference type="EMBL" id="SCL85695.1"/>
    </source>
</evidence>
<sequence length="207" mass="24817">MNTKQSKYRKIVASFLLAVICLLPFFEKKNNGNIKKIGIIQINSRILSSMSNEKPYNILRSFFSNDMEFNDLVDRWVEFEKSVYHYWGYMEDCKYNDWYTTLYEALKKVQKEVNDPMKYSKSLCDWHDLVKKISQKKHEIKRKDDQLLKKIMNKLKKKVLNKQVINWENDVEGIWEKVLKGKLNNNTKLTKVVRDECQNWVTTQLMA</sequence>
<dbReference type="VEuPathDB" id="PlasmoDB:PBANKA_0700700"/>
<dbReference type="EMBL" id="FMII01000220">
    <property type="protein sequence ID" value="SCL85251.1"/>
    <property type="molecule type" value="Genomic_DNA"/>
</dbReference>
<dbReference type="EMBL" id="FMIE01000189">
    <property type="protein sequence ID" value="SCL85695.1"/>
    <property type="molecule type" value="Genomic_DNA"/>
</dbReference>
<dbReference type="Proteomes" id="UP000220214">
    <property type="component" value="Unassembled WGS sequence"/>
</dbReference>
<dbReference type="OMA" id="EKNMEWC"/>
<dbReference type="Proteomes" id="UP000069549">
    <property type="component" value="Chromosome 7"/>
</dbReference>
<evidence type="ECO:0000313" key="6">
    <source>
        <dbReference type="Proteomes" id="UP000219860"/>
    </source>
</evidence>
<dbReference type="OrthoDB" id="372410at2759"/>
<proteinExistence type="predicted"/>